<name>A0A392UG55_9FABA</name>
<sequence length="58" mass="6672">MSATKGGNVRLEEEALQLLGIQKEVGFTFEGSENEMQSRLVELVRNDRDKNFEKEQSR</sequence>
<organism evidence="1 2">
    <name type="scientific">Trifolium medium</name>
    <dbReference type="NCBI Taxonomy" id="97028"/>
    <lineage>
        <taxon>Eukaryota</taxon>
        <taxon>Viridiplantae</taxon>
        <taxon>Streptophyta</taxon>
        <taxon>Embryophyta</taxon>
        <taxon>Tracheophyta</taxon>
        <taxon>Spermatophyta</taxon>
        <taxon>Magnoliopsida</taxon>
        <taxon>eudicotyledons</taxon>
        <taxon>Gunneridae</taxon>
        <taxon>Pentapetalae</taxon>
        <taxon>rosids</taxon>
        <taxon>fabids</taxon>
        <taxon>Fabales</taxon>
        <taxon>Fabaceae</taxon>
        <taxon>Papilionoideae</taxon>
        <taxon>50 kb inversion clade</taxon>
        <taxon>NPAAA clade</taxon>
        <taxon>Hologalegina</taxon>
        <taxon>IRL clade</taxon>
        <taxon>Trifolieae</taxon>
        <taxon>Trifolium</taxon>
    </lineage>
</organism>
<reference evidence="1 2" key="1">
    <citation type="journal article" date="2018" name="Front. Plant Sci.">
        <title>Red Clover (Trifolium pratense) and Zigzag Clover (T. medium) - A Picture of Genomic Similarities and Differences.</title>
        <authorList>
            <person name="Dluhosova J."/>
            <person name="Istvanek J."/>
            <person name="Nedelnik J."/>
            <person name="Repkova J."/>
        </authorList>
    </citation>
    <scope>NUCLEOTIDE SEQUENCE [LARGE SCALE GENOMIC DNA]</scope>
    <source>
        <strain evidence="2">cv. 10/8</strain>
        <tissue evidence="1">Leaf</tissue>
    </source>
</reference>
<evidence type="ECO:0000313" key="2">
    <source>
        <dbReference type="Proteomes" id="UP000265520"/>
    </source>
</evidence>
<dbReference type="EMBL" id="LXQA010800879">
    <property type="protein sequence ID" value="MCI71654.1"/>
    <property type="molecule type" value="Genomic_DNA"/>
</dbReference>
<feature type="non-terminal residue" evidence="1">
    <location>
        <position position="58"/>
    </location>
</feature>
<proteinExistence type="predicted"/>
<comment type="caution">
    <text evidence="1">The sequence shown here is derived from an EMBL/GenBank/DDBJ whole genome shotgun (WGS) entry which is preliminary data.</text>
</comment>
<dbReference type="AlphaFoldDB" id="A0A392UG55"/>
<evidence type="ECO:0000313" key="1">
    <source>
        <dbReference type="EMBL" id="MCI71654.1"/>
    </source>
</evidence>
<accession>A0A392UG55</accession>
<protein>
    <submittedName>
        <fullName evidence="1">Uncharacterized protein</fullName>
    </submittedName>
</protein>
<dbReference type="Proteomes" id="UP000265520">
    <property type="component" value="Unassembled WGS sequence"/>
</dbReference>
<keyword evidence="2" id="KW-1185">Reference proteome</keyword>